<name>A0AC61NLL5_9FIRM</name>
<gene>
    <name evidence="1" type="ORF">JYE49_01450</name>
</gene>
<keyword evidence="2" id="KW-1185">Reference proteome</keyword>
<evidence type="ECO:0000313" key="1">
    <source>
        <dbReference type="EMBL" id="QUC67403.1"/>
    </source>
</evidence>
<evidence type="ECO:0000313" key="2">
    <source>
        <dbReference type="Proteomes" id="UP000682782"/>
    </source>
</evidence>
<accession>A0AC61NLL5</accession>
<dbReference type="Proteomes" id="UP000682782">
    <property type="component" value="Chromosome"/>
</dbReference>
<dbReference type="EMBL" id="CP068393">
    <property type="protein sequence ID" value="QUC67403.1"/>
    <property type="molecule type" value="Genomic_DNA"/>
</dbReference>
<sequence>MIFFQQFYLDKEKDIAVDLCMEGDRLFYTIRTPNHHTGNLITNLARLCSLQTEEDDRGLKVIRDEIPCYYDGDNRKMYILRLGNTKIANIFPDGRVEMKASIPAISKTLMSQTRDYRLGVAKTIVKTYIRSECKFHTDLHTHMNGNLPPDALIALGIVRQLRYPYYYIKKLGLKCDPTQKAKLEQRRAETEKKLGETGLTGKYRDRRIDDHTFINFAELILGNPADAQYNIDRIRNSLTIPKDGQAVFADLEKVYLYRYVFTKGLPAEDPFSGINLALIPDREVLAYAEQMRRDRETERFGSNTLYQDLLLWIAREYRRRGIEYAEISDTALLNRDLFAARLREIHEVMPAVTRETGVMLRFLAGIRRIPLTIIRDRITPNDYLADNLQILRAIAGDPYVAGSDIIGEEINSILELRAVIRELVRIAGEHEGFVIRIHAGENDSLRDNVANSIDCVKEALAPGQPMPALRIGHGLYTCDLKTARGRKLLEDIKELGVTLEFQITSNVRLNNLSRLDNHPLRRYLRAGIACVQGTDGGALYGTDSIDEELSLEKLLGLSFEELKKMRRADERILQRSRQVFEQRMAAFREDCGAGDAEKWYQRRLEETPRITQDLWKESGRIDAAEELKELIAPLPEGLFPVVVAGGSFNHSGHRTVIREEDQQMIDRLLDTLDPAKTFFVIGHSLTGLEGRLAARNRGRFRIFAIVPTRISRAEKKRLQEAGVSVRISIESSGMGLYKSFAYEIFKRMNSVLLAFDGNAPAMNLIQEARNGRGKCRIFLNPRSRGLSEKAKLLEGYVRPLTEDADIAGVVEELR</sequence>
<reference evidence="1" key="1">
    <citation type="submission" date="2021-01" db="EMBL/GenBank/DDBJ databases">
        <title>Complete genome sequence of Clostridiales bacterium R-7.</title>
        <authorList>
            <person name="Mahoney-Kurpe S.C."/>
            <person name="Palevich N."/>
            <person name="Koike S."/>
            <person name="Moon C.D."/>
            <person name="Attwood G.T."/>
        </authorList>
    </citation>
    <scope>NUCLEOTIDE SEQUENCE</scope>
    <source>
        <strain evidence="1">R-7</strain>
    </source>
</reference>
<organism evidence="1 2">
    <name type="scientific">Aristaeella hokkaidonensis</name>
    <dbReference type="NCBI Taxonomy" id="3046382"/>
    <lineage>
        <taxon>Bacteria</taxon>
        <taxon>Bacillati</taxon>
        <taxon>Bacillota</taxon>
        <taxon>Clostridia</taxon>
        <taxon>Eubacteriales</taxon>
        <taxon>Aristaeellaceae</taxon>
        <taxon>Aristaeella</taxon>
    </lineage>
</organism>
<proteinExistence type="predicted"/>
<protein>
    <submittedName>
        <fullName evidence="1">Adenosine deaminase</fullName>
    </submittedName>
</protein>